<feature type="chain" id="PRO_5013783315" description="Sc15" evidence="1">
    <location>
        <begin position="22"/>
        <end position="222"/>
    </location>
</feature>
<sequence length="222" mass="22234">MRSFTILSLAATAAFSLFSSAAPIFDTVNGAVDDAITTVKNTNVDNTVGSIADKQRRALPSVPQILNTLITDLTPVVSQISALEGSTVSRATASPLFTQVTDIVSTAVNDVQQLVGAPVGTVLASVDGTVTVAVSDVAVLASKALSLVLNSVGSLVTVVGADVDTLGPELSAVGSVLASLVTGVLGVVNDLLPELLPLVVGLVPTVSQLAFTTLAGALSLAL</sequence>
<organism evidence="2 3">
    <name type="scientific">Pyrrhoderma noxium</name>
    <dbReference type="NCBI Taxonomy" id="2282107"/>
    <lineage>
        <taxon>Eukaryota</taxon>
        <taxon>Fungi</taxon>
        <taxon>Dikarya</taxon>
        <taxon>Basidiomycota</taxon>
        <taxon>Agaricomycotina</taxon>
        <taxon>Agaricomycetes</taxon>
        <taxon>Hymenochaetales</taxon>
        <taxon>Hymenochaetaceae</taxon>
        <taxon>Pyrrhoderma</taxon>
    </lineage>
</organism>
<reference evidence="2 3" key="1">
    <citation type="journal article" date="2017" name="Mol. Ecol.">
        <title>Comparative and population genomic landscape of Phellinus noxius: A hypervariable fungus causing root rot in trees.</title>
        <authorList>
            <person name="Chung C.L."/>
            <person name="Lee T.J."/>
            <person name="Akiba M."/>
            <person name="Lee H.H."/>
            <person name="Kuo T.H."/>
            <person name="Liu D."/>
            <person name="Ke H.M."/>
            <person name="Yokoi T."/>
            <person name="Roa M.B."/>
            <person name="Lu M.J."/>
            <person name="Chang Y.Y."/>
            <person name="Ann P.J."/>
            <person name="Tsai J.N."/>
            <person name="Chen C.Y."/>
            <person name="Tzean S.S."/>
            <person name="Ota Y."/>
            <person name="Hattori T."/>
            <person name="Sahashi N."/>
            <person name="Liou R.F."/>
            <person name="Kikuchi T."/>
            <person name="Tsai I.J."/>
        </authorList>
    </citation>
    <scope>NUCLEOTIDE SEQUENCE [LARGE SCALE GENOMIC DNA]</scope>
    <source>
        <strain evidence="2 3">FFPRI411160</strain>
    </source>
</reference>
<keyword evidence="3" id="KW-1185">Reference proteome</keyword>
<comment type="caution">
    <text evidence="2">The sequence shown here is derived from an EMBL/GenBank/DDBJ whole genome shotgun (WGS) entry which is preliminary data.</text>
</comment>
<evidence type="ECO:0000256" key="1">
    <source>
        <dbReference type="SAM" id="SignalP"/>
    </source>
</evidence>
<dbReference type="OrthoDB" id="3265564at2759"/>
<gene>
    <name evidence="2" type="ORF">PNOK_0608100</name>
</gene>
<accession>A0A286UDM2</accession>
<evidence type="ECO:0000313" key="3">
    <source>
        <dbReference type="Proteomes" id="UP000217199"/>
    </source>
</evidence>
<evidence type="ECO:0008006" key="4">
    <source>
        <dbReference type="Google" id="ProtNLM"/>
    </source>
</evidence>
<name>A0A286UDM2_9AGAM</name>
<proteinExistence type="predicted"/>
<evidence type="ECO:0000313" key="2">
    <source>
        <dbReference type="EMBL" id="PAV17595.1"/>
    </source>
</evidence>
<dbReference type="InParanoid" id="A0A286UDM2"/>
<dbReference type="AlphaFoldDB" id="A0A286UDM2"/>
<protein>
    <recommendedName>
        <fullName evidence="4">Sc15</fullName>
    </recommendedName>
</protein>
<feature type="signal peptide" evidence="1">
    <location>
        <begin position="1"/>
        <end position="21"/>
    </location>
</feature>
<keyword evidence="1" id="KW-0732">Signal</keyword>
<dbReference type="EMBL" id="NBII01000006">
    <property type="protein sequence ID" value="PAV17595.1"/>
    <property type="molecule type" value="Genomic_DNA"/>
</dbReference>
<dbReference type="Proteomes" id="UP000217199">
    <property type="component" value="Unassembled WGS sequence"/>
</dbReference>